<dbReference type="Proteomes" id="UP001187531">
    <property type="component" value="Unassembled WGS sequence"/>
</dbReference>
<dbReference type="Gene3D" id="3.30.230.130">
    <property type="entry name" value="Cullin, Chain C, Domain 2"/>
    <property type="match status" value="1"/>
</dbReference>
<keyword evidence="4" id="KW-1185">Reference proteome</keyword>
<dbReference type="PANTHER" id="PTHR11932">
    <property type="entry name" value="CULLIN"/>
    <property type="match status" value="1"/>
</dbReference>
<dbReference type="InterPro" id="IPR059120">
    <property type="entry name" value="Cullin-like_AB"/>
</dbReference>
<evidence type="ECO:0000256" key="1">
    <source>
        <dbReference type="PROSITE-ProRule" id="PRU00330"/>
    </source>
</evidence>
<dbReference type="PROSITE" id="PS50069">
    <property type="entry name" value="CULLIN_2"/>
    <property type="match status" value="1"/>
</dbReference>
<dbReference type="GO" id="GO:0006511">
    <property type="term" value="P:ubiquitin-dependent protein catabolic process"/>
    <property type="evidence" value="ECO:0007669"/>
    <property type="project" value="InterPro"/>
</dbReference>
<dbReference type="Pfam" id="PF26557">
    <property type="entry name" value="Cullin_AB"/>
    <property type="match status" value="1"/>
</dbReference>
<comment type="caution">
    <text evidence="3">The sequence shown here is derived from an EMBL/GenBank/DDBJ whole genome shotgun (WGS) entry which is preliminary data.</text>
</comment>
<dbReference type="InterPro" id="IPR045093">
    <property type="entry name" value="Cullin"/>
</dbReference>
<dbReference type="SUPFAM" id="SSF75632">
    <property type="entry name" value="Cullin homology domain"/>
    <property type="match status" value="1"/>
</dbReference>
<reference evidence="3" key="1">
    <citation type="submission" date="2023-07" db="EMBL/GenBank/DDBJ databases">
        <title>Chromosome-level genome assembly of Artemia franciscana.</title>
        <authorList>
            <person name="Jo E."/>
        </authorList>
    </citation>
    <scope>NUCLEOTIDE SEQUENCE</scope>
    <source>
        <tissue evidence="3">Whole body</tissue>
    </source>
</reference>
<feature type="domain" description="Cullin family profile" evidence="2">
    <location>
        <begin position="38"/>
        <end position="132"/>
    </location>
</feature>
<dbReference type="InterPro" id="IPR036317">
    <property type="entry name" value="Cullin_homology_sf"/>
</dbReference>
<evidence type="ECO:0000313" key="4">
    <source>
        <dbReference type="Proteomes" id="UP001187531"/>
    </source>
</evidence>
<accession>A0AA88HDM0</accession>
<dbReference type="AlphaFoldDB" id="A0AA88HDM0"/>
<gene>
    <name evidence="3" type="ORF">QYM36_017923</name>
</gene>
<evidence type="ECO:0000259" key="2">
    <source>
        <dbReference type="PROSITE" id="PS50069"/>
    </source>
</evidence>
<dbReference type="InterPro" id="IPR016158">
    <property type="entry name" value="Cullin_homology"/>
</dbReference>
<comment type="similarity">
    <text evidence="1">Belongs to the cullin family.</text>
</comment>
<name>A0AA88HDM0_ARTSF</name>
<organism evidence="3 4">
    <name type="scientific">Artemia franciscana</name>
    <name type="common">Brine shrimp</name>
    <name type="synonym">Artemia sanfranciscana</name>
    <dbReference type="NCBI Taxonomy" id="6661"/>
    <lineage>
        <taxon>Eukaryota</taxon>
        <taxon>Metazoa</taxon>
        <taxon>Ecdysozoa</taxon>
        <taxon>Arthropoda</taxon>
        <taxon>Crustacea</taxon>
        <taxon>Branchiopoda</taxon>
        <taxon>Anostraca</taxon>
        <taxon>Artemiidae</taxon>
        <taxon>Artemia</taxon>
    </lineage>
</organism>
<proteinExistence type="inferred from homology"/>
<protein>
    <recommendedName>
        <fullName evidence="2">Cullin family profile domain-containing protein</fullName>
    </recommendedName>
</protein>
<dbReference type="GO" id="GO:0031625">
    <property type="term" value="F:ubiquitin protein ligase binding"/>
    <property type="evidence" value="ECO:0007669"/>
    <property type="project" value="InterPro"/>
</dbReference>
<sequence>MIDVKILNAFVPSPNMSQILQELESAKRMDYRGMSGYLSLPPELKRVLSKAEDIYHRYIGNIGKTLHWHHRMTSATIHFTNESGEYYLDVTAFQMALPFAWNETKDKISFETLLSITGLTDADLRNTLWSIVGLPKRKQQVLLYSPTCQSQEDFTYSSNFRINENFALIRNGKVQKFGQLK</sequence>
<evidence type="ECO:0000313" key="3">
    <source>
        <dbReference type="EMBL" id="KAK2703621.1"/>
    </source>
</evidence>
<dbReference type="EMBL" id="JAVRJZ010000081">
    <property type="protein sequence ID" value="KAK2703621.1"/>
    <property type="molecule type" value="Genomic_DNA"/>
</dbReference>